<dbReference type="GO" id="GO:0004519">
    <property type="term" value="F:endonuclease activity"/>
    <property type="evidence" value="ECO:0007669"/>
    <property type="project" value="InterPro"/>
</dbReference>
<evidence type="ECO:0000259" key="1">
    <source>
        <dbReference type="Pfam" id="PF04471"/>
    </source>
</evidence>
<dbReference type="GO" id="GO:0009307">
    <property type="term" value="P:DNA restriction-modification system"/>
    <property type="evidence" value="ECO:0007669"/>
    <property type="project" value="InterPro"/>
</dbReference>
<keyword evidence="3" id="KW-1185">Reference proteome</keyword>
<dbReference type="InterPro" id="IPR007560">
    <property type="entry name" value="Restrct_endonuc_IV_Mrr"/>
</dbReference>
<gene>
    <name evidence="2" type="ORF">DV701_04605</name>
</gene>
<dbReference type="EMBL" id="CP031229">
    <property type="protein sequence ID" value="AXH95507.1"/>
    <property type="molecule type" value="Genomic_DNA"/>
</dbReference>
<dbReference type="Pfam" id="PF04471">
    <property type="entry name" value="Mrr_cat"/>
    <property type="match status" value="1"/>
</dbReference>
<dbReference type="RefSeq" id="WP_114927272.1">
    <property type="nucleotide sequence ID" value="NZ_CP031229.1"/>
</dbReference>
<proteinExistence type="predicted"/>
<evidence type="ECO:0000313" key="2">
    <source>
        <dbReference type="EMBL" id="AXH95507.1"/>
    </source>
</evidence>
<sequence>MSTCTPGLRFRGVTSHATSASGDAGADGVTGQDPLRTDCILVQAKRYAATLWRLLPYRCRAGSEPLASPP</sequence>
<feature type="domain" description="Restriction endonuclease type IV Mrr" evidence="1">
    <location>
        <begin position="7"/>
        <end position="50"/>
    </location>
</feature>
<name>A0A345NKE9_9MICO</name>
<dbReference type="KEGG" id="orn:DV701_04605"/>
<protein>
    <recommendedName>
        <fullName evidence="1">Restriction endonuclease type IV Mrr domain-containing protein</fullName>
    </recommendedName>
</protein>
<organism evidence="2 3">
    <name type="scientific">Ornithinimicrobium avium</name>
    <dbReference type="NCBI Taxonomy" id="2283195"/>
    <lineage>
        <taxon>Bacteria</taxon>
        <taxon>Bacillati</taxon>
        <taxon>Actinomycetota</taxon>
        <taxon>Actinomycetes</taxon>
        <taxon>Micrococcales</taxon>
        <taxon>Ornithinimicrobiaceae</taxon>
        <taxon>Ornithinimicrobium</taxon>
    </lineage>
</organism>
<dbReference type="AlphaFoldDB" id="A0A345NKE9"/>
<reference evidence="2 3" key="1">
    <citation type="submission" date="2018-07" db="EMBL/GenBank/DDBJ databases">
        <title>Complete genome sequencing of Ornithinimicrobium sp. AMA3305.</title>
        <authorList>
            <person name="Bae J.-W."/>
        </authorList>
    </citation>
    <scope>NUCLEOTIDE SEQUENCE [LARGE SCALE GENOMIC DNA]</scope>
    <source>
        <strain evidence="2 3">AMA3305</strain>
    </source>
</reference>
<dbReference type="Proteomes" id="UP000253790">
    <property type="component" value="Chromosome"/>
</dbReference>
<evidence type="ECO:0000313" key="3">
    <source>
        <dbReference type="Proteomes" id="UP000253790"/>
    </source>
</evidence>
<dbReference type="GO" id="GO:0003677">
    <property type="term" value="F:DNA binding"/>
    <property type="evidence" value="ECO:0007669"/>
    <property type="project" value="InterPro"/>
</dbReference>
<accession>A0A345NKE9</accession>